<organism evidence="3 4">
    <name type="scientific">Thalassospira profundimaris</name>
    <dbReference type="NCBI Taxonomy" id="502049"/>
    <lineage>
        <taxon>Bacteria</taxon>
        <taxon>Pseudomonadati</taxon>
        <taxon>Pseudomonadota</taxon>
        <taxon>Alphaproteobacteria</taxon>
        <taxon>Rhodospirillales</taxon>
        <taxon>Thalassospiraceae</taxon>
        <taxon>Thalassospira</taxon>
    </lineage>
</organism>
<evidence type="ECO:0000256" key="1">
    <source>
        <dbReference type="SAM" id="MobiDB-lite"/>
    </source>
</evidence>
<reference evidence="3 4" key="1">
    <citation type="submission" date="2014-07" db="EMBL/GenBank/DDBJ databases">
        <title>Draft genome sequence of Thalassospira profundimaris S25-3-2.</title>
        <authorList>
            <person name="Lai Q."/>
            <person name="Shao Z."/>
        </authorList>
    </citation>
    <scope>NUCLEOTIDE SEQUENCE [LARGE SCALE GENOMIC DNA]</scope>
    <source>
        <strain evidence="3 4">S25-3-2</strain>
    </source>
</reference>
<evidence type="ECO:0000313" key="3">
    <source>
        <dbReference type="EMBL" id="RCK54129.1"/>
    </source>
</evidence>
<gene>
    <name evidence="3" type="ORF">TH25_02020</name>
</gene>
<dbReference type="Pfam" id="PF01381">
    <property type="entry name" value="HTH_3"/>
    <property type="match status" value="1"/>
</dbReference>
<dbReference type="SUPFAM" id="SSF47413">
    <property type="entry name" value="lambda repressor-like DNA-binding domains"/>
    <property type="match status" value="1"/>
</dbReference>
<dbReference type="CDD" id="cd00093">
    <property type="entry name" value="HTH_XRE"/>
    <property type="match status" value="1"/>
</dbReference>
<dbReference type="GO" id="GO:0003677">
    <property type="term" value="F:DNA binding"/>
    <property type="evidence" value="ECO:0007669"/>
    <property type="project" value="InterPro"/>
</dbReference>
<dbReference type="InterPro" id="IPR010982">
    <property type="entry name" value="Lambda_DNA-bd_dom_sf"/>
</dbReference>
<dbReference type="PROSITE" id="PS50943">
    <property type="entry name" value="HTH_CROC1"/>
    <property type="match status" value="1"/>
</dbReference>
<feature type="region of interest" description="Disordered" evidence="1">
    <location>
        <begin position="83"/>
        <end position="111"/>
    </location>
</feature>
<dbReference type="Gene3D" id="1.10.260.40">
    <property type="entry name" value="lambda repressor-like DNA-binding domains"/>
    <property type="match status" value="1"/>
</dbReference>
<comment type="caution">
    <text evidence="3">The sequence shown here is derived from an EMBL/GenBank/DDBJ whole genome shotgun (WGS) entry which is preliminary data.</text>
</comment>
<feature type="compositionally biased region" description="Basic and acidic residues" evidence="1">
    <location>
        <begin position="83"/>
        <end position="93"/>
    </location>
</feature>
<evidence type="ECO:0000313" key="4">
    <source>
        <dbReference type="Proteomes" id="UP000252517"/>
    </source>
</evidence>
<dbReference type="Proteomes" id="UP000252517">
    <property type="component" value="Unassembled WGS sequence"/>
</dbReference>
<protein>
    <recommendedName>
        <fullName evidence="2">HTH cro/C1-type domain-containing protein</fullName>
    </recommendedName>
</protein>
<proteinExistence type="predicted"/>
<feature type="domain" description="HTH cro/C1-type" evidence="2">
    <location>
        <begin position="27"/>
        <end position="55"/>
    </location>
</feature>
<name>A0A367XL16_9PROT</name>
<evidence type="ECO:0000259" key="2">
    <source>
        <dbReference type="PROSITE" id="PS50943"/>
    </source>
</evidence>
<sequence length="111" mass="12636">MWFIDMVISLNKFSPEETALKTGLAAKQLRLDMNLTRKELSERAGVPVPTLRKFEDTGLAPFLTVVRLAQALSRGENLEHLFEPDDDLPRSIDEMLASENAKPRQRASRKR</sequence>
<accession>A0A367XL16</accession>
<dbReference type="InterPro" id="IPR001387">
    <property type="entry name" value="Cro/C1-type_HTH"/>
</dbReference>
<dbReference type="AlphaFoldDB" id="A0A367XL16"/>
<dbReference type="EMBL" id="JPWH01000001">
    <property type="protein sequence ID" value="RCK54129.1"/>
    <property type="molecule type" value="Genomic_DNA"/>
</dbReference>